<evidence type="ECO:0008006" key="4">
    <source>
        <dbReference type="Google" id="ProtNLM"/>
    </source>
</evidence>
<proteinExistence type="predicted"/>
<comment type="caution">
    <text evidence="2">The sequence shown here is derived from an EMBL/GenBank/DDBJ whole genome shotgun (WGS) entry which is preliminary data.</text>
</comment>
<protein>
    <recommendedName>
        <fullName evidence="4">Alpha/beta hydrolase</fullName>
    </recommendedName>
</protein>
<organism evidence="2 3">
    <name type="scientific">Ruegeria sediminis</name>
    <dbReference type="NCBI Taxonomy" id="2583820"/>
    <lineage>
        <taxon>Bacteria</taxon>
        <taxon>Pseudomonadati</taxon>
        <taxon>Pseudomonadota</taxon>
        <taxon>Alphaproteobacteria</taxon>
        <taxon>Rhodobacterales</taxon>
        <taxon>Roseobacteraceae</taxon>
        <taxon>Ruegeria</taxon>
    </lineage>
</organism>
<name>A0ABY2X0N0_9RHOB</name>
<keyword evidence="1" id="KW-1133">Transmembrane helix</keyword>
<dbReference type="InterPro" id="IPR029058">
    <property type="entry name" value="AB_hydrolase_fold"/>
</dbReference>
<feature type="transmembrane region" description="Helical" evidence="1">
    <location>
        <begin position="155"/>
        <end position="172"/>
    </location>
</feature>
<dbReference type="Proteomes" id="UP001193035">
    <property type="component" value="Unassembled WGS sequence"/>
</dbReference>
<keyword evidence="1" id="KW-0812">Transmembrane</keyword>
<gene>
    <name evidence="2" type="ORF">FGK63_06590</name>
</gene>
<keyword evidence="3" id="KW-1185">Reference proteome</keyword>
<evidence type="ECO:0000313" key="2">
    <source>
        <dbReference type="EMBL" id="TMV08784.1"/>
    </source>
</evidence>
<reference evidence="2 3" key="1">
    <citation type="submission" date="2019-05" db="EMBL/GenBank/DDBJ databases">
        <title>Ruegeria sp. nov., isolated from tidal flat.</title>
        <authorList>
            <person name="Kim W."/>
        </authorList>
    </citation>
    <scope>NUCLEOTIDE SEQUENCE [LARGE SCALE GENOMIC DNA]</scope>
    <source>
        <strain evidence="2 3">CAU 1488</strain>
    </source>
</reference>
<dbReference type="EMBL" id="VCPD01000002">
    <property type="protein sequence ID" value="TMV08784.1"/>
    <property type="molecule type" value="Genomic_DNA"/>
</dbReference>
<dbReference type="SUPFAM" id="SSF53474">
    <property type="entry name" value="alpha/beta-Hydrolases"/>
    <property type="match status" value="1"/>
</dbReference>
<accession>A0ABY2X0N0</accession>
<evidence type="ECO:0000256" key="1">
    <source>
        <dbReference type="SAM" id="Phobius"/>
    </source>
</evidence>
<feature type="transmembrane region" description="Helical" evidence="1">
    <location>
        <begin position="124"/>
        <end position="149"/>
    </location>
</feature>
<evidence type="ECO:0000313" key="3">
    <source>
        <dbReference type="Proteomes" id="UP001193035"/>
    </source>
</evidence>
<dbReference type="RefSeq" id="WP_138840813.1">
    <property type="nucleotide sequence ID" value="NZ_VCPD01000002.1"/>
</dbReference>
<sequence length="404" mass="45260">MSSLSPQKRVRRRRVFYIPGYDPNPPRRYRELYRKEAAAQARISGYEINLKPKSGEGSYGWQVSSFQDGSQTETEFAVLVWSDVVRTSMSNSIPATYLQLARTAWIYASTGALWRLMRLRKGPVIAAFYPVGMLLLQLALALAIVWIVGKATAPVLHWLSPVPGIVLAGLILHRFRALDHKLYVYYLLHNYAYSARFRGEYPPEFEAKIAQFVDLIGTAMRDDVDEVLVVGHSSGAHLAVSVVADLIREGHVAENRPALGLLTLGQVMPMVSFLPRAHRLRGDLNYLSARNELAWADVSAPGDGCSFALCDPVTVSGVAGPGKKWPLVLSAAFTQTLSPDRWSELRWRFFRLHFQYLCAFDRPGDYDYFRITAGPMTLAERYRGRAPSRSRIDVAVSKYTSVAA</sequence>
<keyword evidence="1" id="KW-0472">Membrane</keyword>